<dbReference type="SMART" id="SM00448">
    <property type="entry name" value="REC"/>
    <property type="match status" value="1"/>
</dbReference>
<evidence type="ECO:0000256" key="3">
    <source>
        <dbReference type="ARBA" id="ARBA00023125"/>
    </source>
</evidence>
<dbReference type="GO" id="GO:0006355">
    <property type="term" value="P:regulation of DNA-templated transcription"/>
    <property type="evidence" value="ECO:0007669"/>
    <property type="project" value="InterPro"/>
</dbReference>
<dbReference type="GO" id="GO:0003677">
    <property type="term" value="F:DNA binding"/>
    <property type="evidence" value="ECO:0007669"/>
    <property type="project" value="UniProtKB-KW"/>
</dbReference>
<evidence type="ECO:0000256" key="4">
    <source>
        <dbReference type="ARBA" id="ARBA00023163"/>
    </source>
</evidence>
<keyword evidence="4" id="KW-0804">Transcription</keyword>
<dbReference type="Pfam" id="PF00196">
    <property type="entry name" value="GerE"/>
    <property type="match status" value="1"/>
</dbReference>
<dbReference type="InterPro" id="IPR058245">
    <property type="entry name" value="NreC/VraR/RcsB-like_REC"/>
</dbReference>
<dbReference type="PROSITE" id="PS50043">
    <property type="entry name" value="HTH_LUXR_2"/>
    <property type="match status" value="1"/>
</dbReference>
<dbReference type="InterPro" id="IPR011006">
    <property type="entry name" value="CheY-like_superfamily"/>
</dbReference>
<dbReference type="SMART" id="SM00421">
    <property type="entry name" value="HTH_LUXR"/>
    <property type="match status" value="1"/>
</dbReference>
<dbReference type="EMBL" id="JARAWP010000011">
    <property type="protein sequence ID" value="MDX3020261.1"/>
    <property type="molecule type" value="Genomic_DNA"/>
</dbReference>
<keyword evidence="3" id="KW-0238">DNA-binding</keyword>
<organism evidence="9 12">
    <name type="scientific">Streptomyces acidiscabies</name>
    <dbReference type="NCBI Taxonomy" id="42234"/>
    <lineage>
        <taxon>Bacteria</taxon>
        <taxon>Bacillati</taxon>
        <taxon>Actinomycetota</taxon>
        <taxon>Actinomycetes</taxon>
        <taxon>Kitasatosporales</taxon>
        <taxon>Streptomycetaceae</taxon>
        <taxon>Streptomyces</taxon>
    </lineage>
</organism>
<keyword evidence="1 5" id="KW-0597">Phosphoprotein</keyword>
<dbReference type="SUPFAM" id="SSF46894">
    <property type="entry name" value="C-terminal effector domain of the bipartite response regulators"/>
    <property type="match status" value="1"/>
</dbReference>
<dbReference type="PRINTS" id="PR00038">
    <property type="entry name" value="HTHLUXR"/>
</dbReference>
<gene>
    <name evidence="9" type="ORF">PV399_15160</name>
    <name evidence="10" type="ORF">PV666_20560</name>
</gene>
<feature type="modified residue" description="4-aspartylphosphate" evidence="5">
    <location>
        <position position="68"/>
    </location>
</feature>
<evidence type="ECO:0000256" key="1">
    <source>
        <dbReference type="ARBA" id="ARBA00022553"/>
    </source>
</evidence>
<reference evidence="9 11" key="1">
    <citation type="journal article" date="2023" name="Microb. Genom.">
        <title>Mesoterricola silvestris gen. nov., sp. nov., Mesoterricola sediminis sp. nov., Geothrix oryzae sp. nov., Geothrix edaphica sp. nov., Geothrix rubra sp. nov., and Geothrix limicola sp. nov., six novel members of Acidobacteriota isolated from soils.</title>
        <authorList>
            <person name="Weisberg A.J."/>
            <person name="Pearce E."/>
            <person name="Kramer C.G."/>
            <person name="Chang J.H."/>
            <person name="Clarke C.R."/>
        </authorList>
    </citation>
    <scope>NUCLEOTIDE SEQUENCE</scope>
    <source>
        <strain evidence="10 11">NB05-1H</strain>
        <strain evidence="9">NRRL_B-16521</strain>
    </source>
</reference>
<name>A0AAP6BAQ7_9ACTN</name>
<dbReference type="AlphaFoldDB" id="A0AAP6BAQ7"/>
<dbReference type="GeneID" id="69812287"/>
<dbReference type="SUPFAM" id="SSF52172">
    <property type="entry name" value="CheY-like"/>
    <property type="match status" value="1"/>
</dbReference>
<feature type="region of interest" description="Disordered" evidence="6">
    <location>
        <begin position="156"/>
        <end position="175"/>
    </location>
</feature>
<dbReference type="EMBL" id="JARAWC010000010">
    <property type="protein sequence ID" value="MDX2961042.1"/>
    <property type="molecule type" value="Genomic_DNA"/>
</dbReference>
<keyword evidence="2" id="KW-0805">Transcription regulation</keyword>
<evidence type="ECO:0000313" key="10">
    <source>
        <dbReference type="EMBL" id="MDX3020261.1"/>
    </source>
</evidence>
<dbReference type="PROSITE" id="PS00622">
    <property type="entry name" value="HTH_LUXR_1"/>
    <property type="match status" value="1"/>
</dbReference>
<dbReference type="GO" id="GO:0000160">
    <property type="term" value="P:phosphorelay signal transduction system"/>
    <property type="evidence" value="ECO:0007669"/>
    <property type="project" value="InterPro"/>
</dbReference>
<dbReference type="RefSeq" id="WP_010356681.1">
    <property type="nucleotide sequence ID" value="NZ_BCML01000144.1"/>
</dbReference>
<accession>A0AAP6BAQ7</accession>
<dbReference type="Pfam" id="PF00072">
    <property type="entry name" value="Response_reg"/>
    <property type="match status" value="1"/>
</dbReference>
<protein>
    <submittedName>
        <fullName evidence="9">Response regulator transcription factor</fullName>
    </submittedName>
</protein>
<keyword evidence="11" id="KW-1185">Reference proteome</keyword>
<dbReference type="CDD" id="cd06170">
    <property type="entry name" value="LuxR_C_like"/>
    <property type="match status" value="1"/>
</dbReference>
<comment type="caution">
    <text evidence="9">The sequence shown here is derived from an EMBL/GenBank/DDBJ whole genome shotgun (WGS) entry which is preliminary data.</text>
</comment>
<proteinExistence type="predicted"/>
<dbReference type="Proteomes" id="UP001282288">
    <property type="component" value="Unassembled WGS sequence"/>
</dbReference>
<dbReference type="PANTHER" id="PTHR43214">
    <property type="entry name" value="TWO-COMPONENT RESPONSE REGULATOR"/>
    <property type="match status" value="1"/>
</dbReference>
<dbReference type="Gene3D" id="3.40.50.2300">
    <property type="match status" value="1"/>
</dbReference>
<dbReference type="InterPro" id="IPR001789">
    <property type="entry name" value="Sig_transdc_resp-reg_receiver"/>
</dbReference>
<dbReference type="InterPro" id="IPR016032">
    <property type="entry name" value="Sig_transdc_resp-reg_C-effctor"/>
</dbReference>
<evidence type="ECO:0000313" key="9">
    <source>
        <dbReference type="EMBL" id="MDX2961042.1"/>
    </source>
</evidence>
<evidence type="ECO:0000313" key="11">
    <source>
        <dbReference type="Proteomes" id="UP001272987"/>
    </source>
</evidence>
<evidence type="ECO:0000256" key="6">
    <source>
        <dbReference type="SAM" id="MobiDB-lite"/>
    </source>
</evidence>
<dbReference type="Proteomes" id="UP001272987">
    <property type="component" value="Unassembled WGS sequence"/>
</dbReference>
<evidence type="ECO:0000313" key="12">
    <source>
        <dbReference type="Proteomes" id="UP001282288"/>
    </source>
</evidence>
<dbReference type="InterPro" id="IPR039420">
    <property type="entry name" value="WalR-like"/>
</dbReference>
<evidence type="ECO:0000256" key="5">
    <source>
        <dbReference type="PROSITE-ProRule" id="PRU00169"/>
    </source>
</evidence>
<dbReference type="InterPro" id="IPR000792">
    <property type="entry name" value="Tscrpt_reg_LuxR_C"/>
</dbReference>
<sequence>MIAPSPAPTPNPAAPIRVLIADDQEMVRTGFRFFLDAQPDMTVVAEAADGEEAVTLARQLRPDVCLLDIRMPRLDGLEATRLLAGPGVEDPLRVVVVTTFDLDEYVYGALRGGACGFLLKDSGPTLLAEAVRAAAAGDSLVSPSVTVRLLKHLTQQEETRAARSTAPAPSPADPLTDRELEVVRLVALGRTNAEIATELFVSLSTVKTHLSSVQVKLGTRNRVEIAAWAWRHGQVNPV</sequence>
<evidence type="ECO:0000259" key="7">
    <source>
        <dbReference type="PROSITE" id="PS50043"/>
    </source>
</evidence>
<evidence type="ECO:0000259" key="8">
    <source>
        <dbReference type="PROSITE" id="PS50110"/>
    </source>
</evidence>
<dbReference type="PROSITE" id="PS50110">
    <property type="entry name" value="RESPONSE_REGULATORY"/>
    <property type="match status" value="1"/>
</dbReference>
<feature type="domain" description="Response regulatory" evidence="8">
    <location>
        <begin position="17"/>
        <end position="135"/>
    </location>
</feature>
<feature type="domain" description="HTH luxR-type" evidence="7">
    <location>
        <begin position="168"/>
        <end position="233"/>
    </location>
</feature>
<evidence type="ECO:0000256" key="2">
    <source>
        <dbReference type="ARBA" id="ARBA00023015"/>
    </source>
</evidence>
<dbReference type="CDD" id="cd17535">
    <property type="entry name" value="REC_NarL-like"/>
    <property type="match status" value="1"/>
</dbReference>
<dbReference type="PANTHER" id="PTHR43214:SF24">
    <property type="entry name" value="TRANSCRIPTIONAL REGULATORY PROTEIN NARL-RELATED"/>
    <property type="match status" value="1"/>
</dbReference>